<evidence type="ECO:0000256" key="2">
    <source>
        <dbReference type="ARBA" id="ARBA00022723"/>
    </source>
</evidence>
<feature type="compositionally biased region" description="Basic residues" evidence="7">
    <location>
        <begin position="689"/>
        <end position="726"/>
    </location>
</feature>
<evidence type="ECO:0000259" key="9">
    <source>
        <dbReference type="PROSITE" id="PS50158"/>
    </source>
</evidence>
<evidence type="ECO:0000256" key="7">
    <source>
        <dbReference type="SAM" id="MobiDB-lite"/>
    </source>
</evidence>
<protein>
    <submittedName>
        <fullName evidence="12">E3 ubiquitin-protein ligase RBBP6</fullName>
    </submittedName>
</protein>
<dbReference type="InterPro" id="IPR001878">
    <property type="entry name" value="Znf_CCHC"/>
</dbReference>
<evidence type="ECO:0000256" key="6">
    <source>
        <dbReference type="PROSITE-ProRule" id="PRU00047"/>
    </source>
</evidence>
<dbReference type="GO" id="GO:0006511">
    <property type="term" value="P:ubiquitin-dependent protein catabolic process"/>
    <property type="evidence" value="ECO:0007669"/>
    <property type="project" value="TreeGrafter"/>
</dbReference>
<keyword evidence="11" id="KW-1185">Reference proteome</keyword>
<accession>A0A7E4V5K8</accession>
<evidence type="ECO:0000259" key="8">
    <source>
        <dbReference type="PROSITE" id="PS50089"/>
    </source>
</evidence>
<dbReference type="WBParaSite" id="Pan_g16523.t1">
    <property type="protein sequence ID" value="Pan_g16523.t1"/>
    <property type="gene ID" value="Pan_g16523"/>
</dbReference>
<dbReference type="InterPro" id="IPR014891">
    <property type="entry name" value="DWNN_domain"/>
</dbReference>
<feature type="compositionally biased region" description="Basic residues" evidence="7">
    <location>
        <begin position="942"/>
        <end position="956"/>
    </location>
</feature>
<organism evidence="11 12">
    <name type="scientific">Panagrellus redivivus</name>
    <name type="common">Microworm</name>
    <dbReference type="NCBI Taxonomy" id="6233"/>
    <lineage>
        <taxon>Eukaryota</taxon>
        <taxon>Metazoa</taxon>
        <taxon>Ecdysozoa</taxon>
        <taxon>Nematoda</taxon>
        <taxon>Chromadorea</taxon>
        <taxon>Rhabditida</taxon>
        <taxon>Tylenchina</taxon>
        <taxon>Panagrolaimomorpha</taxon>
        <taxon>Panagrolaimoidea</taxon>
        <taxon>Panagrolaimidae</taxon>
        <taxon>Panagrellus</taxon>
    </lineage>
</organism>
<dbReference type="Proteomes" id="UP000492821">
    <property type="component" value="Unassembled WGS sequence"/>
</dbReference>
<dbReference type="Pfam" id="PF08783">
    <property type="entry name" value="DWNN"/>
    <property type="match status" value="1"/>
</dbReference>
<dbReference type="SUPFAM" id="SSF57850">
    <property type="entry name" value="RING/U-box"/>
    <property type="match status" value="1"/>
</dbReference>
<feature type="compositionally biased region" description="Gly residues" evidence="7">
    <location>
        <begin position="340"/>
        <end position="349"/>
    </location>
</feature>
<feature type="domain" description="DWNN" evidence="10">
    <location>
        <begin position="8"/>
        <end position="79"/>
    </location>
</feature>
<dbReference type="GO" id="GO:0003676">
    <property type="term" value="F:nucleic acid binding"/>
    <property type="evidence" value="ECO:0007669"/>
    <property type="project" value="InterPro"/>
</dbReference>
<evidence type="ECO:0000256" key="1">
    <source>
        <dbReference type="ARBA" id="ARBA00004123"/>
    </source>
</evidence>
<evidence type="ECO:0000313" key="11">
    <source>
        <dbReference type="Proteomes" id="UP000492821"/>
    </source>
</evidence>
<dbReference type="InterPro" id="IPR001841">
    <property type="entry name" value="Znf_RING"/>
</dbReference>
<evidence type="ECO:0000256" key="3">
    <source>
        <dbReference type="ARBA" id="ARBA00022771"/>
    </source>
</evidence>
<proteinExistence type="predicted"/>
<dbReference type="InterPro" id="IPR036875">
    <property type="entry name" value="Znf_CCHC_sf"/>
</dbReference>
<dbReference type="GO" id="GO:0019899">
    <property type="term" value="F:enzyme binding"/>
    <property type="evidence" value="ECO:0007669"/>
    <property type="project" value="UniProtKB-ARBA"/>
</dbReference>
<dbReference type="PROSITE" id="PS50158">
    <property type="entry name" value="ZF_CCHC"/>
    <property type="match status" value="1"/>
</dbReference>
<feature type="region of interest" description="Disordered" evidence="7">
    <location>
        <begin position="426"/>
        <end position="487"/>
    </location>
</feature>
<evidence type="ECO:0000313" key="12">
    <source>
        <dbReference type="WBParaSite" id="Pan_g16523.t1"/>
    </source>
</evidence>
<feature type="compositionally biased region" description="Polar residues" evidence="7">
    <location>
        <begin position="426"/>
        <end position="438"/>
    </location>
</feature>
<dbReference type="GO" id="GO:0005634">
    <property type="term" value="C:nucleus"/>
    <property type="evidence" value="ECO:0007669"/>
    <property type="project" value="UniProtKB-SubCell"/>
</dbReference>
<keyword evidence="4" id="KW-0862">Zinc</keyword>
<feature type="domain" description="CCHC-type" evidence="9">
    <location>
        <begin position="160"/>
        <end position="174"/>
    </location>
</feature>
<dbReference type="GO" id="GO:0006397">
    <property type="term" value="P:mRNA processing"/>
    <property type="evidence" value="ECO:0007669"/>
    <property type="project" value="InterPro"/>
</dbReference>
<dbReference type="SUPFAM" id="SSF57756">
    <property type="entry name" value="Retrovirus zinc finger-like domains"/>
    <property type="match status" value="1"/>
</dbReference>
<dbReference type="PROSITE" id="PS51282">
    <property type="entry name" value="DWNN"/>
    <property type="match status" value="1"/>
</dbReference>
<feature type="compositionally biased region" description="Basic residues" evidence="7">
    <location>
        <begin position="890"/>
        <end position="907"/>
    </location>
</feature>
<dbReference type="InterPro" id="IPR013083">
    <property type="entry name" value="Znf_RING/FYVE/PHD"/>
</dbReference>
<dbReference type="GO" id="GO:0008270">
    <property type="term" value="F:zinc ion binding"/>
    <property type="evidence" value="ECO:0007669"/>
    <property type="project" value="UniProtKB-KW"/>
</dbReference>
<evidence type="ECO:0000256" key="4">
    <source>
        <dbReference type="ARBA" id="ARBA00022833"/>
    </source>
</evidence>
<sequence>MAVSQSSVHYRFGNNSEFKTLSFDGIHIAVDELKKSVAAQEGINLEYVDFTLTNANTKRVYEGSNIIPRNSCVVVARVPREHPVKMPKVSNTENSGIIQIGFNNNGSKTGHINQEAFNKMTEQERILHAIAQSTEKYDPSNYKKRVSMSMNAKASPDHVCNKCNKLGHFPKQCPMLNYRLSTGIPSEELMETTQDDPNAMYHPSGRYVIPIMHYKARETRKLVDKVNYERSKLLNGASPYQSANSSGEAEKPSIPDELKCPLCNDLLTEALLAPCCGESFCAMCIHDVMLKGSLTEDGSRCPTCVPPKPISADSLIPNKRVRDSVVRWKNNTADHSPPGGSSGGGGSSGSLGTPRIASPIPLSAVVLEQKAAAANGAQVHETPPAIVKLPTVNLSAMLAQNNKQLPPAPPPAAVMAPMFMPPVVTSGSNSATTSNILTTWAPPPARLESSSSSETVNRNDKPNARPSAEPIASTSTTSSTAAPPGLSESVYQHEPVYKCPTVTDPQIQADEDAMSRAWDVVFNTDETLDIFVLHKTRTSTTDKDKDTNKSKRRSDDRDSRRDYRDRDAGGRRKERSRSRDRDRHGGHRERRDEEDSRGRHGRATDHRRYDDRDRRRGERERDRYHKEDRYVGSSRKRTRSRSKSPDRKRHRSDSRERKYGVDSREKKASERSLSPVKKHARSRSPEKSRRSRSRSPQLKRRTRSKSPEKRRRSGSTSRERKRRSRSKSTEKKDHARSKSHSRAKSVEQKPESMEIESLTDDLLVVPTKEHSPTPMEVDLPASQDVPKLDRANSSDSTFFPSDNSESDLLKLSDPVQNPPKIEVTIRSFQLPEAEPSDLWKKQYAESVPEELRLLKSPMYSPVGSIKQSPSPETALKKDDSDDDDESTKRSSSKSKKKKKDKKKKHRHSSDESESERTEKKKKKKDKKKKHRSDDESDDGHSEKKKKHKKKHKKHRHEAAGDASDEDNDKKKKKKEKKKDRRSEDRIDKTSRRSEERSEKKSRRSEDRFDKKADRDRDSKSSHRRHHDDERAKEESSRKRASSPRRERSSRDYRRR</sequence>
<dbReference type="SMART" id="SM01180">
    <property type="entry name" value="DWNN"/>
    <property type="match status" value="1"/>
</dbReference>
<feature type="compositionally biased region" description="Basic residues" evidence="7">
    <location>
        <begin position="634"/>
        <end position="652"/>
    </location>
</feature>
<feature type="compositionally biased region" description="Basic residues" evidence="7">
    <location>
        <begin position="970"/>
        <end position="979"/>
    </location>
</feature>
<feature type="region of interest" description="Disordered" evidence="7">
    <location>
        <begin position="330"/>
        <end position="354"/>
    </location>
</feature>
<feature type="compositionally biased region" description="Basic and acidic residues" evidence="7">
    <location>
        <begin position="908"/>
        <end position="918"/>
    </location>
</feature>
<feature type="compositionally biased region" description="Basic residues" evidence="7">
    <location>
        <begin position="919"/>
        <end position="930"/>
    </location>
</feature>
<evidence type="ECO:0000259" key="10">
    <source>
        <dbReference type="PROSITE" id="PS51282"/>
    </source>
</evidence>
<feature type="compositionally biased region" description="Basic and acidic residues" evidence="7">
    <location>
        <begin position="980"/>
        <end position="1055"/>
    </location>
</feature>
<dbReference type="PANTHER" id="PTHR15439">
    <property type="entry name" value="RETINOBLASTOMA-BINDING PROTEIN 6"/>
    <property type="match status" value="1"/>
</dbReference>
<dbReference type="Gene3D" id="3.30.40.10">
    <property type="entry name" value="Zinc/RING finger domain, C3HC4 (zinc finger)"/>
    <property type="match status" value="1"/>
</dbReference>
<reference evidence="12" key="2">
    <citation type="submission" date="2020-10" db="UniProtKB">
        <authorList>
            <consortium name="WormBaseParasite"/>
        </authorList>
    </citation>
    <scope>IDENTIFICATION</scope>
</reference>
<dbReference type="PROSITE" id="PS50089">
    <property type="entry name" value="ZF_RING_2"/>
    <property type="match status" value="1"/>
</dbReference>
<comment type="subcellular location">
    <subcellularLocation>
        <location evidence="1">Nucleus</location>
    </subcellularLocation>
</comment>
<dbReference type="InterPro" id="IPR033489">
    <property type="entry name" value="RBBP6"/>
</dbReference>
<feature type="compositionally biased region" description="Basic and acidic residues" evidence="7">
    <location>
        <begin position="540"/>
        <end position="630"/>
    </location>
</feature>
<dbReference type="CDD" id="cd16620">
    <property type="entry name" value="vRING-HC-C4C4_RBBP6"/>
    <property type="match status" value="1"/>
</dbReference>
<feature type="region of interest" description="Disordered" evidence="7">
    <location>
        <begin position="854"/>
        <end position="1055"/>
    </location>
</feature>
<dbReference type="GO" id="GO:0016567">
    <property type="term" value="P:protein ubiquitination"/>
    <property type="evidence" value="ECO:0007669"/>
    <property type="project" value="InterPro"/>
</dbReference>
<feature type="compositionally biased region" description="Polar residues" evidence="7">
    <location>
        <begin position="793"/>
        <end position="803"/>
    </location>
</feature>
<evidence type="ECO:0000256" key="5">
    <source>
        <dbReference type="ARBA" id="ARBA00023242"/>
    </source>
</evidence>
<reference evidence="11" key="1">
    <citation type="journal article" date="2013" name="Genetics">
        <title>The draft genome and transcriptome of Panagrellus redivivus are shaped by the harsh demands of a free-living lifestyle.</title>
        <authorList>
            <person name="Srinivasan J."/>
            <person name="Dillman A.R."/>
            <person name="Macchietto M.G."/>
            <person name="Heikkinen L."/>
            <person name="Lakso M."/>
            <person name="Fracchia K.M."/>
            <person name="Antoshechkin I."/>
            <person name="Mortazavi A."/>
            <person name="Wong G."/>
            <person name="Sternberg P.W."/>
        </authorList>
    </citation>
    <scope>NUCLEOTIDE SEQUENCE [LARGE SCALE GENOMIC DNA]</scope>
    <source>
        <strain evidence="11">MT8872</strain>
    </source>
</reference>
<keyword evidence="3 6" id="KW-0863">Zinc-finger</keyword>
<dbReference type="Gene3D" id="3.10.20.90">
    <property type="entry name" value="Phosphatidylinositol 3-kinase Catalytic Subunit, Chain A, domain 1"/>
    <property type="match status" value="1"/>
</dbReference>
<feature type="compositionally biased region" description="Basic residues" evidence="7">
    <location>
        <begin position="734"/>
        <end position="743"/>
    </location>
</feature>
<dbReference type="PANTHER" id="PTHR15439:SF0">
    <property type="entry name" value="CELL DIVISION CYCLE AND APOPTOSIS REGULATOR PROTEIN 1-RELATED"/>
    <property type="match status" value="1"/>
</dbReference>
<keyword evidence="5" id="KW-0539">Nucleus</keyword>
<feature type="region of interest" description="Disordered" evidence="7">
    <location>
        <begin position="538"/>
        <end position="816"/>
    </location>
</feature>
<keyword evidence="2" id="KW-0479">Metal-binding</keyword>
<feature type="domain" description="RING-type" evidence="8">
    <location>
        <begin position="260"/>
        <end position="304"/>
    </location>
</feature>
<dbReference type="GO" id="GO:0061630">
    <property type="term" value="F:ubiquitin protein ligase activity"/>
    <property type="evidence" value="ECO:0007669"/>
    <property type="project" value="InterPro"/>
</dbReference>
<dbReference type="AlphaFoldDB" id="A0A7E4V5K8"/>
<name>A0A7E4V5K8_PANRE</name>
<feature type="compositionally biased region" description="Low complexity" evidence="7">
    <location>
        <begin position="466"/>
        <end position="484"/>
    </location>
</feature>
<feature type="compositionally biased region" description="Basic and acidic residues" evidence="7">
    <location>
        <begin position="653"/>
        <end position="670"/>
    </location>
</feature>